<sequence>MNPCLSCKVAPKLGYNYGKETKVVNGEERQFNFEEFTFYCPSCGFKSHTVNDIIAAISGWHTTNTPGNEFYADRWIEQREKQKAQEEQAA</sequence>
<evidence type="ECO:0000313" key="1">
    <source>
        <dbReference type="EMBL" id="AKN37344.1"/>
    </source>
</evidence>
<dbReference type="AlphaFoldDB" id="A0A0H3ZU03"/>
<name>A0A0H3ZU03_9VIBR</name>
<protein>
    <submittedName>
        <fullName evidence="1">Uncharacterized protein</fullName>
    </submittedName>
</protein>
<accession>A0A0H3ZU03</accession>
<dbReference type="EMBL" id="KP795532">
    <property type="protein sequence ID" value="AKN37344.1"/>
    <property type="molecule type" value="Genomic_DNA"/>
</dbReference>
<organism evidence="1">
    <name type="scientific">Vibrio sp. 1F_97</name>
    <dbReference type="NCBI Taxonomy" id="1652827"/>
    <lineage>
        <taxon>Bacteria</taxon>
        <taxon>Pseudomonadati</taxon>
        <taxon>Pseudomonadota</taxon>
        <taxon>Gammaproteobacteria</taxon>
        <taxon>Vibrionales</taxon>
        <taxon>Vibrionaceae</taxon>
        <taxon>Vibrio</taxon>
    </lineage>
</organism>
<proteinExistence type="predicted"/>
<reference evidence="1" key="1">
    <citation type="journal article" date="2015" name="MBio">
        <title>Eco-Evolutionary Dynamics of Episomes among Ecologically Cohesive Bacterial Populations.</title>
        <authorList>
            <person name="Xue H."/>
            <person name="Cordero O.X."/>
            <person name="Camas F.M."/>
            <person name="Trimble W."/>
            <person name="Meyer F."/>
            <person name="Guglielmini J."/>
            <person name="Rocha E.P."/>
            <person name="Polz M.F."/>
        </authorList>
    </citation>
    <scope>NUCLEOTIDE SEQUENCE</scope>
    <source>
        <strain evidence="1">1F_97</strain>
    </source>
</reference>